<reference evidence="3 4" key="1">
    <citation type="journal article" date="2017" name="Int. J. Syst. Evol. Microbiol.">
        <title>Rhodosalinus sediminis gen. nov., sp. nov., isolated from marine saltern.</title>
        <authorList>
            <person name="Guo L.Y."/>
            <person name="Ling S.K."/>
            <person name="Li C.M."/>
            <person name="Chen G.J."/>
            <person name="Du Z.J."/>
        </authorList>
    </citation>
    <scope>NUCLEOTIDE SEQUENCE [LARGE SCALE GENOMIC DNA]</scope>
    <source>
        <strain evidence="3 4">WDN1C137</strain>
    </source>
</reference>
<keyword evidence="4" id="KW-1185">Reference proteome</keyword>
<dbReference type="GO" id="GO:0006508">
    <property type="term" value="P:proteolysis"/>
    <property type="evidence" value="ECO:0007669"/>
    <property type="project" value="UniProtKB-KW"/>
</dbReference>
<accession>A0A3D9BLV9</accession>
<dbReference type="SUPFAM" id="SSF52743">
    <property type="entry name" value="Subtilisin-like"/>
    <property type="match status" value="1"/>
</dbReference>
<evidence type="ECO:0000256" key="1">
    <source>
        <dbReference type="PROSITE-ProRule" id="PRU01240"/>
    </source>
</evidence>
<comment type="caution">
    <text evidence="3">The sequence shown here is derived from an EMBL/GenBank/DDBJ whole genome shotgun (WGS) entry which is preliminary data.</text>
</comment>
<gene>
    <name evidence="3" type="ORF">DRV84_13835</name>
</gene>
<dbReference type="EMBL" id="QOHR01000031">
    <property type="protein sequence ID" value="REC54402.1"/>
    <property type="molecule type" value="Genomic_DNA"/>
</dbReference>
<dbReference type="Pfam" id="PF00082">
    <property type="entry name" value="Peptidase_S8"/>
    <property type="match status" value="1"/>
</dbReference>
<keyword evidence="1" id="KW-0378">Hydrolase</keyword>
<feature type="active site" description="Charge relay system" evidence="1">
    <location>
        <position position="335"/>
    </location>
</feature>
<dbReference type="CDD" id="cd00306">
    <property type="entry name" value="Peptidases_S8_S53"/>
    <property type="match status" value="1"/>
</dbReference>
<dbReference type="InterPro" id="IPR036852">
    <property type="entry name" value="Peptidase_S8/S53_dom_sf"/>
</dbReference>
<feature type="active site" description="Charge relay system" evidence="1">
    <location>
        <position position="140"/>
    </location>
</feature>
<proteinExistence type="inferred from homology"/>
<dbReference type="RefSeq" id="WP_115981751.1">
    <property type="nucleotide sequence ID" value="NZ_QOHR01000031.1"/>
</dbReference>
<dbReference type="InterPro" id="IPR000209">
    <property type="entry name" value="Peptidase_S8/S53_dom"/>
</dbReference>
<keyword evidence="1" id="KW-0645">Protease</keyword>
<dbReference type="Proteomes" id="UP000257131">
    <property type="component" value="Unassembled WGS sequence"/>
</dbReference>
<comment type="similarity">
    <text evidence="1">Belongs to the peptidase S8 family.</text>
</comment>
<name>A0A3D9BLV9_9RHOB</name>
<keyword evidence="1" id="KW-0720">Serine protease</keyword>
<dbReference type="AlphaFoldDB" id="A0A3D9BLV9"/>
<dbReference type="PROSITE" id="PS51892">
    <property type="entry name" value="SUBTILASE"/>
    <property type="match status" value="1"/>
</dbReference>
<dbReference type="OrthoDB" id="5405281at2"/>
<feature type="domain" description="Peptidase S8/S53" evidence="2">
    <location>
        <begin position="101"/>
        <end position="388"/>
    </location>
</feature>
<dbReference type="Gene3D" id="3.40.50.200">
    <property type="entry name" value="Peptidase S8/S53 domain"/>
    <property type="match status" value="1"/>
</dbReference>
<feature type="active site" description="Charge relay system" evidence="1">
    <location>
        <position position="108"/>
    </location>
</feature>
<evidence type="ECO:0000313" key="4">
    <source>
        <dbReference type="Proteomes" id="UP000257131"/>
    </source>
</evidence>
<evidence type="ECO:0000259" key="2">
    <source>
        <dbReference type="Pfam" id="PF00082"/>
    </source>
</evidence>
<dbReference type="GO" id="GO:0004252">
    <property type="term" value="F:serine-type endopeptidase activity"/>
    <property type="evidence" value="ECO:0007669"/>
    <property type="project" value="UniProtKB-UniRule"/>
</dbReference>
<organism evidence="3 4">
    <name type="scientific">Rhodosalinus sediminis</name>
    <dbReference type="NCBI Taxonomy" id="1940533"/>
    <lineage>
        <taxon>Bacteria</taxon>
        <taxon>Pseudomonadati</taxon>
        <taxon>Pseudomonadota</taxon>
        <taxon>Alphaproteobacteria</taxon>
        <taxon>Rhodobacterales</taxon>
        <taxon>Paracoccaceae</taxon>
        <taxon>Rhodosalinus</taxon>
    </lineage>
</organism>
<sequence>MIELTCTDEKGNPVFGYVELVEPDGTIDFGQTDDHGVVRGYGRYRTATIKPMDGHWNVLVGPLDDVERAEVVCPTLERNHALNWWRRLLCPDCDGTGRGAGVRVGVIDIPFQPGEGMMHIDCYDVDGDRLNTSELAYHSHGYRVCKTISERGTASHRKGLAREAELIFVDISDDATKSTWDFDKIGPAIELLVDEFSVDVINISGGSYAANNEEWKEISEFLGEYIGDAFNKGVVIFAAVGNSAVNGVALPAGMETVMGVGAVGLCGVAPSATLMGAYERMASDAEGATGALPTGAKIFHYLDSGQGSGLNLVGPGIGVFMEMDGGVLAEYEGTSYACPAVAATVAGALAEATGNQQERINERHKLASELIRSICVDLGMDRARQGWGLPILKQASIKGE</sequence>
<protein>
    <recommendedName>
        <fullName evidence="2">Peptidase S8/S53 domain-containing protein</fullName>
    </recommendedName>
</protein>
<evidence type="ECO:0000313" key="3">
    <source>
        <dbReference type="EMBL" id="REC54402.1"/>
    </source>
</evidence>